<dbReference type="Gene3D" id="3.50.4.10">
    <property type="entry name" value="Hepatocyte Growth Factor"/>
    <property type="match status" value="1"/>
</dbReference>
<proteinExistence type="predicted"/>
<name>A0A914B1V7_PATMI</name>
<dbReference type="OMA" id="HICTLAE"/>
<evidence type="ECO:0000313" key="4">
    <source>
        <dbReference type="Proteomes" id="UP000887568"/>
    </source>
</evidence>
<accession>A0A914B1V7</accession>
<feature type="signal peptide" evidence="1">
    <location>
        <begin position="1"/>
        <end position="17"/>
    </location>
</feature>
<evidence type="ECO:0000259" key="2">
    <source>
        <dbReference type="PROSITE" id="PS50948"/>
    </source>
</evidence>
<reference evidence="3" key="1">
    <citation type="submission" date="2022-11" db="UniProtKB">
        <authorList>
            <consortium name="EnsemblMetazoa"/>
        </authorList>
    </citation>
    <scope>IDENTIFICATION</scope>
</reference>
<dbReference type="AlphaFoldDB" id="A0A914B1V7"/>
<dbReference type="Proteomes" id="UP000887568">
    <property type="component" value="Unplaced"/>
</dbReference>
<evidence type="ECO:0000256" key="1">
    <source>
        <dbReference type="SAM" id="SignalP"/>
    </source>
</evidence>
<sequence>MLQLCLLIPIYSLVIEALNVGPHCQDKPCIKGCSRGLERYFNGIANHVLPGHVYGNLTVASRVLCGRECLIDDRCFSFHYSEGKRRCELNGATASRYPLALIERTGTNYYGPEQASFANLLTNETEEKGPISLTDCRFYNHPSAASECNKTGQHLCLRWELDHASNEGYPATPPYGSWYADPDSQAVLTETRVTYHDLPLTSPSPGLCCSLPMTYRDPVITPQSYELADRAGQASGCSDLAAHPCTLAELKEAYDRGYRSVDWLYFEIPNRDASVVGCGVYHYGDECYQDTIGNTPRPGAPREVLCCPNRA</sequence>
<evidence type="ECO:0000313" key="3">
    <source>
        <dbReference type="EnsemblMetazoa" id="XP_038069779.1"/>
    </source>
</evidence>
<feature type="chain" id="PRO_5036734243" description="Apple domain-containing protein" evidence="1">
    <location>
        <begin position="18"/>
        <end position="311"/>
    </location>
</feature>
<dbReference type="InterPro" id="IPR003609">
    <property type="entry name" value="Pan_app"/>
</dbReference>
<dbReference type="SUPFAM" id="SSF57414">
    <property type="entry name" value="Hairpin loop containing domain-like"/>
    <property type="match status" value="1"/>
</dbReference>
<keyword evidence="4" id="KW-1185">Reference proteome</keyword>
<dbReference type="Pfam" id="PF00024">
    <property type="entry name" value="PAN_1"/>
    <property type="match status" value="1"/>
</dbReference>
<dbReference type="EnsemblMetazoa" id="XM_038213851.1">
    <property type="protein sequence ID" value="XP_038069779.1"/>
    <property type="gene ID" value="LOC119738875"/>
</dbReference>
<dbReference type="GeneID" id="119738875"/>
<dbReference type="OrthoDB" id="5950113at2759"/>
<feature type="domain" description="Apple" evidence="2">
    <location>
        <begin position="33"/>
        <end position="114"/>
    </location>
</feature>
<keyword evidence="1" id="KW-0732">Signal</keyword>
<dbReference type="PROSITE" id="PS50948">
    <property type="entry name" value="PAN"/>
    <property type="match status" value="1"/>
</dbReference>
<protein>
    <recommendedName>
        <fullName evidence="2">Apple domain-containing protein</fullName>
    </recommendedName>
</protein>
<dbReference type="RefSeq" id="XP_038069779.1">
    <property type="nucleotide sequence ID" value="XM_038213851.1"/>
</dbReference>
<organism evidence="3 4">
    <name type="scientific">Patiria miniata</name>
    <name type="common">Bat star</name>
    <name type="synonym">Asterina miniata</name>
    <dbReference type="NCBI Taxonomy" id="46514"/>
    <lineage>
        <taxon>Eukaryota</taxon>
        <taxon>Metazoa</taxon>
        <taxon>Echinodermata</taxon>
        <taxon>Eleutherozoa</taxon>
        <taxon>Asterozoa</taxon>
        <taxon>Asteroidea</taxon>
        <taxon>Valvatacea</taxon>
        <taxon>Valvatida</taxon>
        <taxon>Asterinidae</taxon>
        <taxon>Patiria</taxon>
    </lineage>
</organism>